<dbReference type="PANTHER" id="PTHR31465:SF32">
    <property type="entry name" value="DOMAIN PROTEIN, PUTATIVE-RELATED"/>
    <property type="match status" value="1"/>
</dbReference>
<feature type="transmembrane region" description="Helical" evidence="5">
    <location>
        <begin position="74"/>
        <end position="100"/>
    </location>
</feature>
<dbReference type="PANTHER" id="PTHR31465">
    <property type="entry name" value="PROTEIN RTA1-RELATED"/>
    <property type="match status" value="1"/>
</dbReference>
<feature type="transmembrane region" description="Helical" evidence="5">
    <location>
        <begin position="45"/>
        <end position="62"/>
    </location>
</feature>
<dbReference type="GeneID" id="54585822"/>
<evidence type="ECO:0000313" key="6">
    <source>
        <dbReference type="EMBL" id="KAF2256263.1"/>
    </source>
</evidence>
<gene>
    <name evidence="6" type="ORF">BU26DRAFT_557729</name>
</gene>
<feature type="transmembrane region" description="Helical" evidence="5">
    <location>
        <begin position="121"/>
        <end position="140"/>
    </location>
</feature>
<feature type="transmembrane region" description="Helical" evidence="5">
    <location>
        <begin position="200"/>
        <end position="218"/>
    </location>
</feature>
<dbReference type="Pfam" id="PF04479">
    <property type="entry name" value="RTA1"/>
    <property type="match status" value="1"/>
</dbReference>
<evidence type="ECO:0000313" key="7">
    <source>
        <dbReference type="Proteomes" id="UP000800094"/>
    </source>
</evidence>
<protein>
    <submittedName>
        <fullName evidence="6">RTA1-domain-containing protein</fullName>
    </submittedName>
</protein>
<dbReference type="RefSeq" id="XP_033691267.1">
    <property type="nucleotide sequence ID" value="XM_033832492.1"/>
</dbReference>
<keyword evidence="3 5" id="KW-1133">Transmembrane helix</keyword>
<evidence type="ECO:0000256" key="4">
    <source>
        <dbReference type="ARBA" id="ARBA00023136"/>
    </source>
</evidence>
<dbReference type="AlphaFoldDB" id="A0A6A6J458"/>
<keyword evidence="2 5" id="KW-0812">Transmembrane</keyword>
<keyword evidence="4 5" id="KW-0472">Membrane</keyword>
<evidence type="ECO:0000256" key="2">
    <source>
        <dbReference type="ARBA" id="ARBA00022692"/>
    </source>
</evidence>
<evidence type="ECO:0000256" key="1">
    <source>
        <dbReference type="ARBA" id="ARBA00004141"/>
    </source>
</evidence>
<proteinExistence type="predicted"/>
<dbReference type="InterPro" id="IPR007568">
    <property type="entry name" value="RTA1"/>
</dbReference>
<sequence>MAADPNDDSIWQYSCSTALAIVVAIIFLFPTIVLAWQTFFKYRSWFFLCVLIGSALEVGGYIGRAVSSRRPTEIPAYATSATLIIVAPIFIAAGNYLLIGRLIRAVLPSTHHRIFLIPARFITRTFVACDIISFLIQVGGTSYASSESWEGQAAENGTNVLIAGLGTQVATFAWFLAIVMRFWWCTRSKVGVRSDAPKGWFRVLQAIWVSSSLILVRSVYRVVEFALGIYGYPFTHEWIFYVFEALPMLPAIAVFCFVHPAKYLGRGGGLGMTERAEGTELRDNDVFVAHSLGRRRDSK</sequence>
<evidence type="ECO:0000256" key="5">
    <source>
        <dbReference type="SAM" id="Phobius"/>
    </source>
</evidence>
<organism evidence="6 7">
    <name type="scientific">Trematosphaeria pertusa</name>
    <dbReference type="NCBI Taxonomy" id="390896"/>
    <lineage>
        <taxon>Eukaryota</taxon>
        <taxon>Fungi</taxon>
        <taxon>Dikarya</taxon>
        <taxon>Ascomycota</taxon>
        <taxon>Pezizomycotina</taxon>
        <taxon>Dothideomycetes</taxon>
        <taxon>Pleosporomycetidae</taxon>
        <taxon>Pleosporales</taxon>
        <taxon>Massarineae</taxon>
        <taxon>Trematosphaeriaceae</taxon>
        <taxon>Trematosphaeria</taxon>
    </lineage>
</organism>
<dbReference type="Proteomes" id="UP000800094">
    <property type="component" value="Unassembled WGS sequence"/>
</dbReference>
<feature type="transmembrane region" description="Helical" evidence="5">
    <location>
        <begin position="17"/>
        <end position="36"/>
    </location>
</feature>
<name>A0A6A6J458_9PLEO</name>
<feature type="transmembrane region" description="Helical" evidence="5">
    <location>
        <begin position="160"/>
        <end position="179"/>
    </location>
</feature>
<accession>A0A6A6J458</accession>
<comment type="subcellular location">
    <subcellularLocation>
        <location evidence="1">Membrane</location>
        <topology evidence="1">Multi-pass membrane protein</topology>
    </subcellularLocation>
</comment>
<keyword evidence="7" id="KW-1185">Reference proteome</keyword>
<dbReference type="GO" id="GO:0016020">
    <property type="term" value="C:membrane"/>
    <property type="evidence" value="ECO:0007669"/>
    <property type="project" value="UniProtKB-SubCell"/>
</dbReference>
<evidence type="ECO:0000256" key="3">
    <source>
        <dbReference type="ARBA" id="ARBA00022989"/>
    </source>
</evidence>
<dbReference type="OrthoDB" id="3358017at2759"/>
<dbReference type="EMBL" id="ML987189">
    <property type="protein sequence ID" value="KAF2256263.1"/>
    <property type="molecule type" value="Genomic_DNA"/>
</dbReference>
<feature type="transmembrane region" description="Helical" evidence="5">
    <location>
        <begin position="238"/>
        <end position="258"/>
    </location>
</feature>
<reference evidence="6" key="1">
    <citation type="journal article" date="2020" name="Stud. Mycol.">
        <title>101 Dothideomycetes genomes: a test case for predicting lifestyles and emergence of pathogens.</title>
        <authorList>
            <person name="Haridas S."/>
            <person name="Albert R."/>
            <person name="Binder M."/>
            <person name="Bloem J."/>
            <person name="Labutti K."/>
            <person name="Salamov A."/>
            <person name="Andreopoulos B."/>
            <person name="Baker S."/>
            <person name="Barry K."/>
            <person name="Bills G."/>
            <person name="Bluhm B."/>
            <person name="Cannon C."/>
            <person name="Castanera R."/>
            <person name="Culley D."/>
            <person name="Daum C."/>
            <person name="Ezra D."/>
            <person name="Gonzalez J."/>
            <person name="Henrissat B."/>
            <person name="Kuo A."/>
            <person name="Liang C."/>
            <person name="Lipzen A."/>
            <person name="Lutzoni F."/>
            <person name="Magnuson J."/>
            <person name="Mondo S."/>
            <person name="Nolan M."/>
            <person name="Ohm R."/>
            <person name="Pangilinan J."/>
            <person name="Park H.-J."/>
            <person name="Ramirez L."/>
            <person name="Alfaro M."/>
            <person name="Sun H."/>
            <person name="Tritt A."/>
            <person name="Yoshinaga Y."/>
            <person name="Zwiers L.-H."/>
            <person name="Turgeon B."/>
            <person name="Goodwin S."/>
            <person name="Spatafora J."/>
            <person name="Crous P."/>
            <person name="Grigoriev I."/>
        </authorList>
    </citation>
    <scope>NUCLEOTIDE SEQUENCE</scope>
    <source>
        <strain evidence="6">CBS 122368</strain>
    </source>
</reference>